<dbReference type="InterPro" id="IPR035908">
    <property type="entry name" value="F0_ATP_A_sf"/>
</dbReference>
<evidence type="ECO:0000256" key="5">
    <source>
        <dbReference type="ARBA" id="ARBA00022519"/>
    </source>
</evidence>
<dbReference type="SUPFAM" id="SSF81336">
    <property type="entry name" value="F1F0 ATP synthase subunit A"/>
    <property type="match status" value="1"/>
</dbReference>
<dbReference type="RefSeq" id="WP_059434975.1">
    <property type="nucleotide sequence ID" value="NZ_FAVB01000001.1"/>
</dbReference>
<sequence>MKELFLFSNMIVDSHAFTYLFHLILVAIIVLIVAKLATRSMQLVPRGTQNLLEAYLEGIVSMGRDVIGNDELARKYLPLVATIGLIVLTSNVIGIIPGFEAPSSSLNLTLCLALCVFLYYNFEGIRTQGVIKYFAHFMGPNKILAPLMFPIEIVSHLSRIVSLSFRLFGNIKGDDLFLMVVLSLAPWVAPLPAFALLTFMALLQTFIFMILTYVYLAGAVVVSEEH</sequence>
<dbReference type="NCBIfam" id="NF004481">
    <property type="entry name" value="PRK05815.2-3"/>
    <property type="match status" value="1"/>
</dbReference>
<dbReference type="Gene3D" id="1.20.120.220">
    <property type="entry name" value="ATP synthase, F0 complex, subunit A"/>
    <property type="match status" value="1"/>
</dbReference>
<keyword evidence="15" id="KW-0378">Hydrolase</keyword>
<dbReference type="FunFam" id="1.20.120.220:FF:000006">
    <property type="entry name" value="ATP synthase subunit a"/>
    <property type="match status" value="1"/>
</dbReference>
<keyword evidence="4 13" id="KW-1003">Cell membrane</keyword>
<keyword evidence="7 13" id="KW-0812">Transmembrane</keyword>
<evidence type="ECO:0000256" key="12">
    <source>
        <dbReference type="ARBA" id="ARBA00023310"/>
    </source>
</evidence>
<feature type="transmembrane region" description="Helical" evidence="13">
    <location>
        <begin position="177"/>
        <end position="199"/>
    </location>
</feature>
<keyword evidence="16" id="KW-1185">Reference proteome</keyword>
<dbReference type="GO" id="GO:0005886">
    <property type="term" value="C:plasma membrane"/>
    <property type="evidence" value="ECO:0007669"/>
    <property type="project" value="UniProtKB-SubCell"/>
</dbReference>
<comment type="similarity">
    <text evidence="2 13 14">Belongs to the ATPase A chain family.</text>
</comment>
<organism evidence="15 16">
    <name type="scientific">Campylobacter hyointestinalis subsp. hyointestinalis</name>
    <dbReference type="NCBI Taxonomy" id="91352"/>
    <lineage>
        <taxon>Bacteria</taxon>
        <taxon>Pseudomonadati</taxon>
        <taxon>Campylobacterota</taxon>
        <taxon>Epsilonproteobacteria</taxon>
        <taxon>Campylobacterales</taxon>
        <taxon>Campylobacteraceae</taxon>
        <taxon>Campylobacter</taxon>
    </lineage>
</organism>
<name>A0A0S4RFS9_CAMHY</name>
<evidence type="ECO:0000313" key="15">
    <source>
        <dbReference type="EMBL" id="CUU73003.1"/>
    </source>
</evidence>
<dbReference type="PANTHER" id="PTHR42823:SF3">
    <property type="entry name" value="ATP SYNTHASE SUBUNIT A, CHLOROPLASTIC"/>
    <property type="match status" value="1"/>
</dbReference>
<dbReference type="InterPro" id="IPR000568">
    <property type="entry name" value="ATP_synth_F0_asu"/>
</dbReference>
<dbReference type="NCBIfam" id="TIGR01131">
    <property type="entry name" value="ATP_synt_6_or_A"/>
    <property type="match status" value="1"/>
</dbReference>
<keyword evidence="11 13" id="KW-0472">Membrane</keyword>
<protein>
    <recommendedName>
        <fullName evidence="13 14">ATP synthase subunit a</fullName>
    </recommendedName>
    <alternativeName>
        <fullName evidence="13">ATP synthase F0 sector subunit a</fullName>
    </alternativeName>
    <alternativeName>
        <fullName evidence="13">F-ATPase subunit 6</fullName>
    </alternativeName>
</protein>
<dbReference type="GO" id="GO:0046933">
    <property type="term" value="F:proton-transporting ATP synthase activity, rotational mechanism"/>
    <property type="evidence" value="ECO:0007669"/>
    <property type="project" value="UniProtKB-UniRule"/>
</dbReference>
<dbReference type="InterPro" id="IPR045082">
    <property type="entry name" value="ATP_syn_F0_a_bact/chloroplast"/>
</dbReference>
<evidence type="ECO:0000256" key="6">
    <source>
        <dbReference type="ARBA" id="ARBA00022547"/>
    </source>
</evidence>
<keyword evidence="6 13" id="KW-0138">CF(0)</keyword>
<evidence type="ECO:0000256" key="4">
    <source>
        <dbReference type="ARBA" id="ARBA00022475"/>
    </source>
</evidence>
<dbReference type="Proteomes" id="UP000052237">
    <property type="component" value="Unassembled WGS sequence"/>
</dbReference>
<evidence type="ECO:0000256" key="7">
    <source>
        <dbReference type="ARBA" id="ARBA00022692"/>
    </source>
</evidence>
<proteinExistence type="inferred from homology"/>
<dbReference type="InterPro" id="IPR023011">
    <property type="entry name" value="ATP_synth_F0_asu_AS"/>
</dbReference>
<dbReference type="CDD" id="cd00310">
    <property type="entry name" value="ATP-synt_Fo_a_6"/>
    <property type="match status" value="1"/>
</dbReference>
<evidence type="ECO:0000256" key="14">
    <source>
        <dbReference type="RuleBase" id="RU000483"/>
    </source>
</evidence>
<comment type="subcellular location">
    <subcellularLocation>
        <location evidence="13 14">Cell membrane</location>
        <topology evidence="13 14">Multi-pass membrane protein</topology>
    </subcellularLocation>
    <subcellularLocation>
        <location evidence="1">Membrane</location>
        <topology evidence="1">Multi-pass membrane protein</topology>
    </subcellularLocation>
</comment>
<dbReference type="PROSITE" id="PS00449">
    <property type="entry name" value="ATPASE_A"/>
    <property type="match status" value="1"/>
</dbReference>
<gene>
    <name evidence="13 15" type="primary">atpB</name>
    <name evidence="15" type="ORF">ERS686654_00477</name>
</gene>
<feature type="transmembrane region" description="Helical" evidence="13">
    <location>
        <begin position="16"/>
        <end position="37"/>
    </location>
</feature>
<dbReference type="AlphaFoldDB" id="A0A0S4RFS9"/>
<dbReference type="GO" id="GO:0045259">
    <property type="term" value="C:proton-transporting ATP synthase complex"/>
    <property type="evidence" value="ECO:0007669"/>
    <property type="project" value="UniProtKB-KW"/>
</dbReference>
<dbReference type="GO" id="GO:0016787">
    <property type="term" value="F:hydrolase activity"/>
    <property type="evidence" value="ECO:0007669"/>
    <property type="project" value="UniProtKB-KW"/>
</dbReference>
<comment type="caution">
    <text evidence="15">The sequence shown here is derived from an EMBL/GenBank/DDBJ whole genome shotgun (WGS) entry which is preliminary data.</text>
</comment>
<keyword evidence="9 13" id="KW-1133">Transmembrane helix</keyword>
<keyword evidence="10 13" id="KW-0406">Ion transport</keyword>
<keyword evidence="5" id="KW-0997">Cell inner membrane</keyword>
<dbReference type="GO" id="GO:0042777">
    <property type="term" value="P:proton motive force-driven plasma membrane ATP synthesis"/>
    <property type="evidence" value="ECO:0007669"/>
    <property type="project" value="TreeGrafter"/>
</dbReference>
<reference evidence="15 16" key="1">
    <citation type="submission" date="2015-11" db="EMBL/GenBank/DDBJ databases">
        <authorList>
            <consortium name="Pathogen Informatics"/>
        </authorList>
    </citation>
    <scope>NUCLEOTIDE SEQUENCE [LARGE SCALE GENOMIC DNA]</scope>
    <source>
        <strain evidence="15 16">006A-0059</strain>
    </source>
</reference>
<dbReference type="HAMAP" id="MF_01393">
    <property type="entry name" value="ATP_synth_a_bact"/>
    <property type="match status" value="1"/>
</dbReference>
<feature type="transmembrane region" description="Helical" evidence="13">
    <location>
        <begin position="76"/>
        <end position="99"/>
    </location>
</feature>
<evidence type="ECO:0000256" key="1">
    <source>
        <dbReference type="ARBA" id="ARBA00004141"/>
    </source>
</evidence>
<feature type="transmembrane region" description="Helical" evidence="13">
    <location>
        <begin position="206"/>
        <end position="223"/>
    </location>
</feature>
<feature type="transmembrane region" description="Helical" evidence="13">
    <location>
        <begin position="105"/>
        <end position="122"/>
    </location>
</feature>
<evidence type="ECO:0000256" key="11">
    <source>
        <dbReference type="ARBA" id="ARBA00023136"/>
    </source>
</evidence>
<evidence type="ECO:0000313" key="16">
    <source>
        <dbReference type="Proteomes" id="UP000052237"/>
    </source>
</evidence>
<evidence type="ECO:0000256" key="9">
    <source>
        <dbReference type="ARBA" id="ARBA00022989"/>
    </source>
</evidence>
<dbReference type="Pfam" id="PF00119">
    <property type="entry name" value="ATP-synt_A"/>
    <property type="match status" value="1"/>
</dbReference>
<evidence type="ECO:0000256" key="10">
    <source>
        <dbReference type="ARBA" id="ARBA00023065"/>
    </source>
</evidence>
<accession>A0A0S4RFS9</accession>
<evidence type="ECO:0000256" key="8">
    <source>
        <dbReference type="ARBA" id="ARBA00022781"/>
    </source>
</evidence>
<dbReference type="EMBL" id="FAVB01000001">
    <property type="protein sequence ID" value="CUU73003.1"/>
    <property type="molecule type" value="Genomic_DNA"/>
</dbReference>
<evidence type="ECO:0000256" key="13">
    <source>
        <dbReference type="HAMAP-Rule" id="MF_01393"/>
    </source>
</evidence>
<evidence type="ECO:0000256" key="2">
    <source>
        <dbReference type="ARBA" id="ARBA00006810"/>
    </source>
</evidence>
<evidence type="ECO:0000256" key="3">
    <source>
        <dbReference type="ARBA" id="ARBA00022448"/>
    </source>
</evidence>
<keyword evidence="3 13" id="KW-0813">Transport</keyword>
<comment type="function">
    <text evidence="13 14">Key component of the proton channel; it plays a direct role in the translocation of protons across the membrane.</text>
</comment>
<keyword evidence="8 13" id="KW-0375">Hydrogen ion transport</keyword>
<dbReference type="PANTHER" id="PTHR42823">
    <property type="entry name" value="ATP SYNTHASE SUBUNIT A, CHLOROPLASTIC"/>
    <property type="match status" value="1"/>
</dbReference>
<dbReference type="PRINTS" id="PR00123">
    <property type="entry name" value="ATPASEA"/>
</dbReference>
<keyword evidence="12 13" id="KW-0066">ATP synthesis</keyword>